<proteinExistence type="predicted"/>
<feature type="transmembrane region" description="Helical" evidence="4">
    <location>
        <begin position="128"/>
        <end position="146"/>
    </location>
</feature>
<evidence type="ECO:0000256" key="2">
    <source>
        <dbReference type="ARBA" id="ARBA00022803"/>
    </source>
</evidence>
<evidence type="ECO:0000256" key="3">
    <source>
        <dbReference type="PROSITE-ProRule" id="PRU00339"/>
    </source>
</evidence>
<dbReference type="GO" id="GO:0030968">
    <property type="term" value="P:endoplasmic reticulum unfolded protein response"/>
    <property type="evidence" value="ECO:0007669"/>
    <property type="project" value="TreeGrafter"/>
</dbReference>
<dbReference type="RefSeq" id="WP_160632295.1">
    <property type="nucleotide sequence ID" value="NZ_WWNE01000005.1"/>
</dbReference>
<dbReference type="InterPro" id="IPR011990">
    <property type="entry name" value="TPR-like_helical_dom_sf"/>
</dbReference>
<comment type="caution">
    <text evidence="6">The sequence shown here is derived from an EMBL/GenBank/DDBJ whole genome shotgun (WGS) entry which is preliminary data.</text>
</comment>
<dbReference type="InterPro" id="IPR052346">
    <property type="entry name" value="O-mannosyl-transferase_TMTC"/>
</dbReference>
<dbReference type="GO" id="GO:0000030">
    <property type="term" value="F:mannosyltransferase activity"/>
    <property type="evidence" value="ECO:0007669"/>
    <property type="project" value="TreeGrafter"/>
</dbReference>
<keyword evidence="7" id="KW-1185">Reference proteome</keyword>
<feature type="transmembrane region" description="Helical" evidence="4">
    <location>
        <begin position="391"/>
        <end position="408"/>
    </location>
</feature>
<evidence type="ECO:0000256" key="4">
    <source>
        <dbReference type="SAM" id="Phobius"/>
    </source>
</evidence>
<keyword evidence="4" id="KW-0472">Membrane</keyword>
<feature type="transmembrane region" description="Helical" evidence="4">
    <location>
        <begin position="95"/>
        <end position="116"/>
    </location>
</feature>
<dbReference type="InterPro" id="IPR038731">
    <property type="entry name" value="RgtA/B/C-like"/>
</dbReference>
<feature type="domain" description="Glycosyltransferase RgtA/B/C/D-like" evidence="5">
    <location>
        <begin position="77"/>
        <end position="229"/>
    </location>
</feature>
<dbReference type="SUPFAM" id="SSF48452">
    <property type="entry name" value="TPR-like"/>
    <property type="match status" value="1"/>
</dbReference>
<dbReference type="PROSITE" id="PS50293">
    <property type="entry name" value="TPR_REGION"/>
    <property type="match status" value="1"/>
</dbReference>
<organism evidence="6 7">
    <name type="scientific">Acidiluteibacter ferrifornacis</name>
    <dbReference type="NCBI Taxonomy" id="2692424"/>
    <lineage>
        <taxon>Bacteria</taxon>
        <taxon>Pseudomonadati</taxon>
        <taxon>Bacteroidota</taxon>
        <taxon>Flavobacteriia</taxon>
        <taxon>Flavobacteriales</taxon>
        <taxon>Cryomorphaceae</taxon>
        <taxon>Acidiluteibacter</taxon>
    </lineage>
</organism>
<dbReference type="Proteomes" id="UP000470771">
    <property type="component" value="Unassembled WGS sequence"/>
</dbReference>
<dbReference type="SMART" id="SM00028">
    <property type="entry name" value="TPR"/>
    <property type="match status" value="4"/>
</dbReference>
<dbReference type="Pfam" id="PF13181">
    <property type="entry name" value="TPR_8"/>
    <property type="match status" value="2"/>
</dbReference>
<keyword evidence="4" id="KW-0812">Transmembrane</keyword>
<dbReference type="Pfam" id="PF13231">
    <property type="entry name" value="PMT_2"/>
    <property type="match status" value="1"/>
</dbReference>
<dbReference type="GO" id="GO:0035269">
    <property type="term" value="P:protein O-linked glycosylation via mannose"/>
    <property type="evidence" value="ECO:0007669"/>
    <property type="project" value="TreeGrafter"/>
</dbReference>
<feature type="transmembrane region" description="Helical" evidence="4">
    <location>
        <begin position="6"/>
        <end position="24"/>
    </location>
</feature>
<evidence type="ECO:0000313" key="6">
    <source>
        <dbReference type="EMBL" id="NBG65332.1"/>
    </source>
</evidence>
<feature type="transmembrane region" description="Helical" evidence="4">
    <location>
        <begin position="270"/>
        <end position="288"/>
    </location>
</feature>
<dbReference type="InterPro" id="IPR019734">
    <property type="entry name" value="TPR_rpt"/>
</dbReference>
<dbReference type="EMBL" id="WWNE01000005">
    <property type="protein sequence ID" value="NBG65332.1"/>
    <property type="molecule type" value="Genomic_DNA"/>
</dbReference>
<evidence type="ECO:0000313" key="7">
    <source>
        <dbReference type="Proteomes" id="UP000470771"/>
    </source>
</evidence>
<keyword evidence="4" id="KW-1133">Transmembrane helix</keyword>
<feature type="transmembrane region" description="Helical" evidence="4">
    <location>
        <begin position="182"/>
        <end position="215"/>
    </location>
</feature>
<dbReference type="AlphaFoldDB" id="A0A6N9NHL7"/>
<feature type="transmembrane region" description="Helical" evidence="4">
    <location>
        <begin position="308"/>
        <end position="328"/>
    </location>
</feature>
<evidence type="ECO:0000256" key="1">
    <source>
        <dbReference type="ARBA" id="ARBA00022737"/>
    </source>
</evidence>
<gene>
    <name evidence="6" type="ORF">GQN54_04350</name>
</gene>
<keyword evidence="2 3" id="KW-0802">TPR repeat</keyword>
<dbReference type="PANTHER" id="PTHR44227">
    <property type="match status" value="1"/>
</dbReference>
<accession>A0A6N9NHL7</accession>
<name>A0A6N9NHL7_9FLAO</name>
<feature type="repeat" description="TPR" evidence="3">
    <location>
        <begin position="615"/>
        <end position="648"/>
    </location>
</feature>
<evidence type="ECO:0000259" key="5">
    <source>
        <dbReference type="Pfam" id="PF13231"/>
    </source>
</evidence>
<feature type="transmembrane region" description="Helical" evidence="4">
    <location>
        <begin position="221"/>
        <end position="239"/>
    </location>
</feature>
<dbReference type="Gene3D" id="1.25.40.10">
    <property type="entry name" value="Tetratricopeptide repeat domain"/>
    <property type="match status" value="2"/>
</dbReference>
<dbReference type="PANTHER" id="PTHR44227:SF3">
    <property type="entry name" value="PROTEIN O-MANNOSYL-TRANSFERASE TMTC4"/>
    <property type="match status" value="1"/>
</dbReference>
<protein>
    <recommendedName>
        <fullName evidence="5">Glycosyltransferase RgtA/B/C/D-like domain-containing protein</fullName>
    </recommendedName>
</protein>
<keyword evidence="1" id="KW-0677">Repeat</keyword>
<sequence>MNVSTSLYLGVFIVFTFLLYGNTLNHDFVLDDSIVITENSFVKQGLSGIPSIFSTESMVGFYGQQKSLVSGGRYRPLSIAVFALIHQVFGMNAKVFHLFTVLFYLTNVLLLFKVLLQLFKERIPKQSQNLLAAIITLLFIAHPIHTEVVANIKGSDEILSFTGVLASLYFLLKYIDYRNWVYLVIAMGCYFFALLSKETAITFLAIIPVTIYFFRTNNWKLLSISFGSLFTIAAIWYLIRGQVIGSMFIDAVADNLMNDPFLEASTSDKYATIIFTLWKYIALLFFPHPLTYDYYPKHIPIVSFTNPIVIWSVIVYVSLILFSIKGLIKKNIYAFGIILYGLSLSISSNLFFSIGVFMNERFIYVSSLGFCIILAHFLLLDSHKLLKNKNIAIGILFGILLAYSGKTISRNQVWKSNLVLATIDAKTSVNGAKSQTMAGGLLLEQAQSTHNPVEKQQLLMQSIAHLQKAIDIYPEYIDPKLLMGNAQYELSKSPHKALKYYYDILTINPSHSNAHQNIQFVIGKVEDPSTKVKLYEEYVMHSIEPAAIYFLIGNIYGQQLSNLPKAIKYLDQANNLKPNDADIIINLTTALSLNKQFSKSIDILENAIQSSPNNSQYYLNLGLNYYEIGEIDKSKSSFDTAVQLNPNLNRSQFPV</sequence>
<feature type="transmembrane region" description="Helical" evidence="4">
    <location>
        <begin position="335"/>
        <end position="356"/>
    </location>
</feature>
<feature type="transmembrane region" description="Helical" evidence="4">
    <location>
        <begin position="362"/>
        <end position="379"/>
    </location>
</feature>
<reference evidence="6 7" key="1">
    <citation type="submission" date="2019-12" db="EMBL/GenBank/DDBJ databases">
        <authorList>
            <person name="Zhao J."/>
        </authorList>
    </citation>
    <scope>NUCLEOTIDE SEQUENCE [LARGE SCALE GENOMIC DNA]</scope>
    <source>
        <strain evidence="6 7">S-15</strain>
    </source>
</reference>
<dbReference type="PROSITE" id="PS50005">
    <property type="entry name" value="TPR"/>
    <property type="match status" value="1"/>
</dbReference>